<feature type="compositionally biased region" description="Polar residues" evidence="1">
    <location>
        <begin position="199"/>
        <end position="215"/>
    </location>
</feature>
<dbReference type="Pfam" id="PF24784">
    <property type="entry name" value="Temptin_C"/>
    <property type="match status" value="1"/>
</dbReference>
<proteinExistence type="predicted"/>
<dbReference type="InterPro" id="IPR055313">
    <property type="entry name" value="Temptin-like"/>
</dbReference>
<dbReference type="GeneID" id="111137853"/>
<dbReference type="KEGG" id="cvn:111137853"/>
<reference evidence="5" key="1">
    <citation type="submission" date="2025-08" db="UniProtKB">
        <authorList>
            <consortium name="RefSeq"/>
        </authorList>
    </citation>
    <scope>IDENTIFICATION</scope>
    <source>
        <tissue evidence="5">Whole sample</tissue>
    </source>
</reference>
<dbReference type="InterPro" id="IPR057626">
    <property type="entry name" value="S-S_Temptin"/>
</dbReference>
<protein>
    <submittedName>
        <fullName evidence="5">Formin-2-like</fullName>
    </submittedName>
</protein>
<feature type="signal peptide" evidence="2">
    <location>
        <begin position="1"/>
        <end position="18"/>
    </location>
</feature>
<feature type="compositionally biased region" description="Pro residues" evidence="1">
    <location>
        <begin position="294"/>
        <end position="309"/>
    </location>
</feature>
<dbReference type="RefSeq" id="XP_022345254.1">
    <property type="nucleotide sequence ID" value="XM_022489546.1"/>
</dbReference>
<accession>A0A8B8EZ26</accession>
<name>A0A8B8EZ26_CRAVI</name>
<dbReference type="PANTHER" id="PTHR34737:SF2">
    <property type="entry name" value="EF-HAND DOMAIN-CONTAINING PROTEIN"/>
    <property type="match status" value="1"/>
</dbReference>
<feature type="domain" description="Temptin Cys/Cys disulfide" evidence="3">
    <location>
        <begin position="74"/>
        <end position="132"/>
    </location>
</feature>
<dbReference type="Proteomes" id="UP000694844">
    <property type="component" value="Chromosome 5"/>
</dbReference>
<sequence>MRTLHVIVLWISLATLYAWPNFMNDIPNGRKVPNPCTPEEDSWFLVGHQFPTRRSFKRARTLAPPTAAGEPTNKFLNEFGEMYLANNFIWSAICREDADGDGRTNGEELGDPNCEWSFGRTPAGPPTGHPGICEDENNQVCPDHVTKYCSNSMESLSLPVKPVAAINTPVGQLDVPAAAVPGEVPLTPETGEIPLTPGQGETPSPPGQQGETPATSGLEGGIPPPPGPEGGIPTPPGLEGETPSSPGPPPPGLQEEIPPPSDQPVDIPPSTGEIPPSPGLEGDIPPATGLEEGIPPPPGLQGDIPPPSDPAVDTPPAIGQETPPSADIPGETPPTADQLGGNLPIPPPPGSA</sequence>
<feature type="compositionally biased region" description="Pro residues" evidence="1">
    <location>
        <begin position="222"/>
        <end position="236"/>
    </location>
</feature>
<feature type="region of interest" description="Disordered" evidence="1">
    <location>
        <begin position="102"/>
        <end position="131"/>
    </location>
</feature>
<dbReference type="PANTHER" id="PTHR34737">
    <property type="entry name" value="EF-HAND DOMAIN-CONTAINING PROTEIN"/>
    <property type="match status" value="1"/>
</dbReference>
<dbReference type="AlphaFoldDB" id="A0A8B8EZ26"/>
<keyword evidence="4" id="KW-1185">Reference proteome</keyword>
<feature type="chain" id="PRO_5034280911" evidence="2">
    <location>
        <begin position="19"/>
        <end position="352"/>
    </location>
</feature>
<dbReference type="OrthoDB" id="129121at2759"/>
<evidence type="ECO:0000256" key="1">
    <source>
        <dbReference type="SAM" id="MobiDB-lite"/>
    </source>
</evidence>
<feature type="compositionally biased region" description="Pro residues" evidence="1">
    <location>
        <begin position="245"/>
        <end position="262"/>
    </location>
</feature>
<feature type="region of interest" description="Disordered" evidence="1">
    <location>
        <begin position="181"/>
        <end position="352"/>
    </location>
</feature>
<evidence type="ECO:0000313" key="4">
    <source>
        <dbReference type="Proteomes" id="UP000694844"/>
    </source>
</evidence>
<keyword evidence="2" id="KW-0732">Signal</keyword>
<evidence type="ECO:0000313" key="5">
    <source>
        <dbReference type="RefSeq" id="XP_022345254.1"/>
    </source>
</evidence>
<gene>
    <name evidence="5" type="primary">LOC111137853</name>
</gene>
<evidence type="ECO:0000259" key="3">
    <source>
        <dbReference type="Pfam" id="PF24784"/>
    </source>
</evidence>
<evidence type="ECO:0000256" key="2">
    <source>
        <dbReference type="SAM" id="SignalP"/>
    </source>
</evidence>
<organism evidence="4 5">
    <name type="scientific">Crassostrea virginica</name>
    <name type="common">Eastern oyster</name>
    <dbReference type="NCBI Taxonomy" id="6565"/>
    <lineage>
        <taxon>Eukaryota</taxon>
        <taxon>Metazoa</taxon>
        <taxon>Spiralia</taxon>
        <taxon>Lophotrochozoa</taxon>
        <taxon>Mollusca</taxon>
        <taxon>Bivalvia</taxon>
        <taxon>Autobranchia</taxon>
        <taxon>Pteriomorphia</taxon>
        <taxon>Ostreida</taxon>
        <taxon>Ostreoidea</taxon>
        <taxon>Ostreidae</taxon>
        <taxon>Crassostrea</taxon>
    </lineage>
</organism>